<dbReference type="PANTHER" id="PTHR46663">
    <property type="entry name" value="DIGUANYLATE CYCLASE DGCT-RELATED"/>
    <property type="match status" value="1"/>
</dbReference>
<accession>A0A4R6R649</accession>
<dbReference type="SUPFAM" id="SSF55073">
    <property type="entry name" value="Nucleotide cyclase"/>
    <property type="match status" value="1"/>
</dbReference>
<dbReference type="InterPro" id="IPR000160">
    <property type="entry name" value="GGDEF_dom"/>
</dbReference>
<proteinExistence type="predicted"/>
<dbReference type="AlphaFoldDB" id="A0A4R6R649"/>
<dbReference type="PROSITE" id="PS50887">
    <property type="entry name" value="GGDEF"/>
    <property type="match status" value="1"/>
</dbReference>
<dbReference type="EMBL" id="SNXW01000008">
    <property type="protein sequence ID" value="TDP81244.1"/>
    <property type="molecule type" value="Genomic_DNA"/>
</dbReference>
<gene>
    <name evidence="3" type="ORF">EV672_10829</name>
</gene>
<keyword evidence="4" id="KW-1185">Reference proteome</keyword>
<dbReference type="InterPro" id="IPR029787">
    <property type="entry name" value="Nucleotide_cyclase"/>
</dbReference>
<keyword evidence="1" id="KW-0175">Coiled coil</keyword>
<sequence>MLSDVHPANEPQSEPAFDALARLSALALSASAHQPPAAQAQAQRDLQTLEQALQESERRGQRLQTLALSDALTGLSNRVHFERALTAELGHAMRMDHPFTLLLLDLDGFKAINDGFGHAAGDEVLREVSQRITQQMRLGDVLARLGGDEFGIVMRDGSDDAAKALARRIVKAVSQPITLGSGDEVGVGVSIGLAAYANHITSVRTLMGHADQALYQAKKQNERRWKMFVGMRA</sequence>
<dbReference type="FunFam" id="3.30.70.270:FF:000001">
    <property type="entry name" value="Diguanylate cyclase domain protein"/>
    <property type="match status" value="1"/>
</dbReference>
<dbReference type="Proteomes" id="UP000294593">
    <property type="component" value="Unassembled WGS sequence"/>
</dbReference>
<feature type="domain" description="GGDEF" evidence="2">
    <location>
        <begin position="97"/>
        <end position="230"/>
    </location>
</feature>
<name>A0A4R6R649_9BURK</name>
<dbReference type="GO" id="GO:0003824">
    <property type="term" value="F:catalytic activity"/>
    <property type="evidence" value="ECO:0007669"/>
    <property type="project" value="UniProtKB-ARBA"/>
</dbReference>
<feature type="coiled-coil region" evidence="1">
    <location>
        <begin position="39"/>
        <end position="66"/>
    </location>
</feature>
<comment type="caution">
    <text evidence="3">The sequence shown here is derived from an EMBL/GenBank/DDBJ whole genome shotgun (WGS) entry which is preliminary data.</text>
</comment>
<reference evidence="3 4" key="1">
    <citation type="submission" date="2019-03" db="EMBL/GenBank/DDBJ databases">
        <title>Genomic Encyclopedia of Type Strains, Phase IV (KMG-IV): sequencing the most valuable type-strain genomes for metagenomic binning, comparative biology and taxonomic classification.</title>
        <authorList>
            <person name="Goeker M."/>
        </authorList>
    </citation>
    <scope>NUCLEOTIDE SEQUENCE [LARGE SCALE GENOMIC DNA]</scope>
    <source>
        <strain evidence="3 4">DSM 11901</strain>
    </source>
</reference>
<dbReference type="InterPro" id="IPR052163">
    <property type="entry name" value="DGC-Regulatory_Protein"/>
</dbReference>
<dbReference type="Pfam" id="PF00990">
    <property type="entry name" value="GGDEF"/>
    <property type="match status" value="1"/>
</dbReference>
<organism evidence="3 4">
    <name type="scientific">Aquabacterium commune</name>
    <dbReference type="NCBI Taxonomy" id="70586"/>
    <lineage>
        <taxon>Bacteria</taxon>
        <taxon>Pseudomonadati</taxon>
        <taxon>Pseudomonadota</taxon>
        <taxon>Betaproteobacteria</taxon>
        <taxon>Burkholderiales</taxon>
        <taxon>Aquabacterium</taxon>
    </lineage>
</organism>
<evidence type="ECO:0000259" key="2">
    <source>
        <dbReference type="PROSITE" id="PS50887"/>
    </source>
</evidence>
<evidence type="ECO:0000313" key="4">
    <source>
        <dbReference type="Proteomes" id="UP000294593"/>
    </source>
</evidence>
<dbReference type="PANTHER" id="PTHR46663:SF2">
    <property type="entry name" value="GGDEF DOMAIN-CONTAINING PROTEIN"/>
    <property type="match status" value="1"/>
</dbReference>
<protein>
    <submittedName>
        <fullName evidence="3">Diguanylate cyclase (GGDEF)-like protein</fullName>
    </submittedName>
</protein>
<dbReference type="NCBIfam" id="TIGR00254">
    <property type="entry name" value="GGDEF"/>
    <property type="match status" value="1"/>
</dbReference>
<dbReference type="CDD" id="cd01949">
    <property type="entry name" value="GGDEF"/>
    <property type="match status" value="1"/>
</dbReference>
<dbReference type="Gene3D" id="3.30.70.270">
    <property type="match status" value="1"/>
</dbReference>
<evidence type="ECO:0000256" key="1">
    <source>
        <dbReference type="SAM" id="Coils"/>
    </source>
</evidence>
<dbReference type="SMART" id="SM00267">
    <property type="entry name" value="GGDEF"/>
    <property type="match status" value="1"/>
</dbReference>
<evidence type="ECO:0000313" key="3">
    <source>
        <dbReference type="EMBL" id="TDP81244.1"/>
    </source>
</evidence>
<dbReference type="InterPro" id="IPR043128">
    <property type="entry name" value="Rev_trsase/Diguanyl_cyclase"/>
</dbReference>